<evidence type="ECO:0000256" key="3">
    <source>
        <dbReference type="PIRSR" id="PIRSR637359-1"/>
    </source>
</evidence>
<dbReference type="InterPro" id="IPR027417">
    <property type="entry name" value="P-loop_NTPase"/>
</dbReference>
<dbReference type="InterPro" id="IPR037359">
    <property type="entry name" value="NST/OST"/>
</dbReference>
<name>A0A812PQ69_SYMPI</name>
<feature type="binding site" evidence="4">
    <location>
        <position position="440"/>
    </location>
    <ligand>
        <name>3'-phosphoadenylyl sulfate</name>
        <dbReference type="ChEBI" id="CHEBI:58339"/>
    </ligand>
</feature>
<comment type="caution">
    <text evidence="7">The sequence shown here is derived from an EMBL/GenBank/DDBJ whole genome shotgun (WGS) entry which is preliminary data.</text>
</comment>
<feature type="domain" description="Sulfotransferase" evidence="6">
    <location>
        <begin position="343"/>
        <end position="575"/>
    </location>
</feature>
<keyword evidence="5" id="KW-0732">Signal</keyword>
<dbReference type="OrthoDB" id="8958249at2759"/>
<dbReference type="EMBL" id="CAJNIZ010013113">
    <property type="protein sequence ID" value="CAE7343617.1"/>
    <property type="molecule type" value="Genomic_DNA"/>
</dbReference>
<evidence type="ECO:0000259" key="6">
    <source>
        <dbReference type="Pfam" id="PF00685"/>
    </source>
</evidence>
<dbReference type="AlphaFoldDB" id="A0A812PQ69"/>
<dbReference type="Proteomes" id="UP000649617">
    <property type="component" value="Unassembled WGS sequence"/>
</dbReference>
<dbReference type="PANTHER" id="PTHR10605">
    <property type="entry name" value="HEPARAN SULFATE SULFOTRANSFERASE"/>
    <property type="match status" value="1"/>
</dbReference>
<feature type="binding site" evidence="4">
    <location>
        <position position="448"/>
    </location>
    <ligand>
        <name>3'-phosphoadenylyl sulfate</name>
        <dbReference type="ChEBI" id="CHEBI:58339"/>
    </ligand>
</feature>
<sequence>MAARPQSHSRVLFAQLLFLSAWTSTAIVQACAERESGEHGLELLQQRMSLHFDGSQQQLGRTVPMTWIHFPKAGSSFVNVLIHMPGFCPAAGPELSVDEDHFGCRFATNFYKACPDLCDAGHMRCQASPHECVGSRYPELEGHMVGLFRQPEQRTLSAYHDDARTWMVLGTDCTHQNNTKPPVPIFARYFAGTVAYQLVGDGLPNWEAGGHFMLPGLVHIPERTPKMAEEAMRRLRDGFAFVGITEEWDLSICLFHSMFGGQCRATDFQDTRSSVPGKSADDLYDTAPLEGFHDEIDGMVYQEAVRIFRKKLLEFNVTMDSCAHWMTLQRFWRFLTFPARRLPDVYIVGAAKSGTSALYSYLSMHPSVKKPFLKENRFLTGMCGSRLSCWRFRSLFPTWLECPAGCLAFDSDATASFQPELASALYKQATPNAKIILSCREPCAAAFSLYKMRRRIKGRGEYGMTFRDFYNLECSWKATGLLNEEMRMAQELDAGCCPRLPDRWGECVTASLLRGYHYAEILQAFRARFDSHNILVIRFKDLVEDTEGTVRRIFEFLGLEKDVYLPDLKKLSLEDVMDFQLEDEGPGAVLPPEDKELLEEYFKVRNEQFAAMMAKPLTDLW</sequence>
<evidence type="ECO:0000256" key="2">
    <source>
        <dbReference type="ARBA" id="ARBA00023180"/>
    </source>
</evidence>
<accession>A0A812PQ69</accession>
<evidence type="ECO:0000313" key="7">
    <source>
        <dbReference type="EMBL" id="CAE7343617.1"/>
    </source>
</evidence>
<protein>
    <submittedName>
        <fullName evidence="7">Pol protein</fullName>
    </submittedName>
</protein>
<dbReference type="PROSITE" id="PS51257">
    <property type="entry name" value="PROKAR_LIPOPROTEIN"/>
    <property type="match status" value="1"/>
</dbReference>
<feature type="chain" id="PRO_5032935322" evidence="5">
    <location>
        <begin position="33"/>
        <end position="621"/>
    </location>
</feature>
<evidence type="ECO:0000256" key="1">
    <source>
        <dbReference type="ARBA" id="ARBA00022679"/>
    </source>
</evidence>
<dbReference type="Pfam" id="PF00685">
    <property type="entry name" value="Sulfotransfer_1"/>
    <property type="match status" value="1"/>
</dbReference>
<dbReference type="Gene3D" id="3.40.50.300">
    <property type="entry name" value="P-loop containing nucleotide triphosphate hydrolases"/>
    <property type="match status" value="2"/>
</dbReference>
<feature type="active site" description="For sulfotransferase activity" evidence="3">
    <location>
        <position position="352"/>
    </location>
</feature>
<dbReference type="GO" id="GO:0008146">
    <property type="term" value="F:sulfotransferase activity"/>
    <property type="evidence" value="ECO:0007669"/>
    <property type="project" value="InterPro"/>
</dbReference>
<evidence type="ECO:0000256" key="4">
    <source>
        <dbReference type="PIRSR" id="PIRSR637359-2"/>
    </source>
</evidence>
<dbReference type="PANTHER" id="PTHR10605:SF56">
    <property type="entry name" value="BIFUNCTIONAL HEPARAN SULFATE N-DEACETYLASE_N-SULFOTRANSFERASE"/>
    <property type="match status" value="1"/>
</dbReference>
<evidence type="ECO:0000256" key="5">
    <source>
        <dbReference type="SAM" id="SignalP"/>
    </source>
</evidence>
<reference evidence="7" key="1">
    <citation type="submission" date="2021-02" db="EMBL/GenBank/DDBJ databases">
        <authorList>
            <person name="Dougan E. K."/>
            <person name="Rhodes N."/>
            <person name="Thang M."/>
            <person name="Chan C."/>
        </authorList>
    </citation>
    <scope>NUCLEOTIDE SEQUENCE</scope>
</reference>
<proteinExistence type="predicted"/>
<keyword evidence="8" id="KW-1185">Reference proteome</keyword>
<keyword evidence="1" id="KW-0808">Transferase</keyword>
<evidence type="ECO:0000313" key="8">
    <source>
        <dbReference type="Proteomes" id="UP000649617"/>
    </source>
</evidence>
<dbReference type="SUPFAM" id="SSF52540">
    <property type="entry name" value="P-loop containing nucleoside triphosphate hydrolases"/>
    <property type="match status" value="1"/>
</dbReference>
<keyword evidence="2" id="KW-0325">Glycoprotein</keyword>
<organism evidence="7 8">
    <name type="scientific">Symbiodinium pilosum</name>
    <name type="common">Dinoflagellate</name>
    <dbReference type="NCBI Taxonomy" id="2952"/>
    <lineage>
        <taxon>Eukaryota</taxon>
        <taxon>Sar</taxon>
        <taxon>Alveolata</taxon>
        <taxon>Dinophyceae</taxon>
        <taxon>Suessiales</taxon>
        <taxon>Symbiodiniaceae</taxon>
        <taxon>Symbiodinium</taxon>
    </lineage>
</organism>
<gene>
    <name evidence="7" type="primary">Pol</name>
    <name evidence="7" type="ORF">SPIL2461_LOCUS8127</name>
</gene>
<dbReference type="InterPro" id="IPR000863">
    <property type="entry name" value="Sulfotransferase_dom"/>
</dbReference>
<feature type="signal peptide" evidence="5">
    <location>
        <begin position="1"/>
        <end position="32"/>
    </location>
</feature>